<evidence type="ECO:0000256" key="2">
    <source>
        <dbReference type="ARBA" id="ARBA00006175"/>
    </source>
</evidence>
<dbReference type="InterPro" id="IPR023254">
    <property type="entry name" value="Aquaporin_6"/>
</dbReference>
<feature type="region of interest" description="Disordered" evidence="8">
    <location>
        <begin position="239"/>
        <end position="265"/>
    </location>
</feature>
<gene>
    <name evidence="10" type="primary">AQP6</name>
</gene>
<comment type="similarity">
    <text evidence="2 7">Belongs to the MIP/aquaporin (TC 1.A.8) family.</text>
</comment>
<protein>
    <submittedName>
        <fullName evidence="10">Aquaporin 6</fullName>
    </submittedName>
</protein>
<sequence length="265" mass="28796">MCNELLSIAFYRAVFTELLATAIYVFFGLGSVLDWPETPSILQTSITFNLAAATAVQIAWQASGAHINPAVTVAFLLGSRISLVRSVCYVVAQLAGGIVGAAILYAVTPGNVRGNMALRNLKPSLSIGPDGIFELILTLQLVLCYFISTDRQRSTGSPAVIIGISVALGHLVGHYYTRCSMNPARSFGPAVITGDFLQQWIFWVGPLIGAALASILYNFVIYYDPKPFSQRLSILKGSYDEEEPERQEENAQKEALPLPSLVHRL</sequence>
<dbReference type="GO" id="GO:0016324">
    <property type="term" value="C:apical plasma membrane"/>
    <property type="evidence" value="ECO:0007669"/>
    <property type="project" value="TreeGrafter"/>
</dbReference>
<dbReference type="NCBIfam" id="TIGR00861">
    <property type="entry name" value="MIP"/>
    <property type="match status" value="1"/>
</dbReference>
<feature type="transmembrane region" description="Helical" evidence="9">
    <location>
        <begin position="9"/>
        <end position="29"/>
    </location>
</feature>
<dbReference type="GO" id="GO:0042476">
    <property type="term" value="P:odontogenesis"/>
    <property type="evidence" value="ECO:0007669"/>
    <property type="project" value="Ensembl"/>
</dbReference>
<dbReference type="PANTHER" id="PTHR19139">
    <property type="entry name" value="AQUAPORIN TRANSPORTER"/>
    <property type="match status" value="1"/>
</dbReference>
<feature type="transmembrane region" description="Helical" evidence="9">
    <location>
        <begin position="200"/>
        <end position="223"/>
    </location>
</feature>
<feature type="transmembrane region" description="Helical" evidence="9">
    <location>
        <begin position="127"/>
        <end position="147"/>
    </location>
</feature>
<dbReference type="SUPFAM" id="SSF81338">
    <property type="entry name" value="Aquaporin-like"/>
    <property type="match status" value="1"/>
</dbReference>
<evidence type="ECO:0000256" key="7">
    <source>
        <dbReference type="RuleBase" id="RU000477"/>
    </source>
</evidence>
<dbReference type="PANTHER" id="PTHR19139:SF113">
    <property type="entry name" value="AQUAPORIN-6"/>
    <property type="match status" value="1"/>
</dbReference>
<reference evidence="10" key="1">
    <citation type="submission" date="2025-08" db="UniProtKB">
        <authorList>
            <consortium name="Ensembl"/>
        </authorList>
    </citation>
    <scope>IDENTIFICATION</scope>
</reference>
<dbReference type="InterPro" id="IPR022357">
    <property type="entry name" value="MIP_CS"/>
</dbReference>
<name>A0A670YKP3_PSETE</name>
<keyword evidence="5 9" id="KW-1133">Transmembrane helix</keyword>
<dbReference type="InterPro" id="IPR034294">
    <property type="entry name" value="Aquaporin_transptr"/>
</dbReference>
<proteinExistence type="inferred from homology"/>
<dbReference type="GO" id="GO:0003097">
    <property type="term" value="P:renal water transport"/>
    <property type="evidence" value="ECO:0007669"/>
    <property type="project" value="Ensembl"/>
</dbReference>
<dbReference type="InterPro" id="IPR023271">
    <property type="entry name" value="Aquaporin-like"/>
</dbReference>
<dbReference type="InterPro" id="IPR000425">
    <property type="entry name" value="MIP"/>
</dbReference>
<dbReference type="Proteomes" id="UP000472273">
    <property type="component" value="Unplaced"/>
</dbReference>
<evidence type="ECO:0000256" key="9">
    <source>
        <dbReference type="SAM" id="Phobius"/>
    </source>
</evidence>
<dbReference type="PRINTS" id="PR00783">
    <property type="entry name" value="MINTRINSICP"/>
</dbReference>
<organism evidence="10 11">
    <name type="scientific">Pseudonaja textilis</name>
    <name type="common">Eastern brown snake</name>
    <dbReference type="NCBI Taxonomy" id="8673"/>
    <lineage>
        <taxon>Eukaryota</taxon>
        <taxon>Metazoa</taxon>
        <taxon>Chordata</taxon>
        <taxon>Craniata</taxon>
        <taxon>Vertebrata</taxon>
        <taxon>Euteleostomi</taxon>
        <taxon>Lepidosauria</taxon>
        <taxon>Squamata</taxon>
        <taxon>Bifurcata</taxon>
        <taxon>Unidentata</taxon>
        <taxon>Episquamata</taxon>
        <taxon>Toxicofera</taxon>
        <taxon>Serpentes</taxon>
        <taxon>Colubroidea</taxon>
        <taxon>Elapidae</taxon>
        <taxon>Hydrophiinae</taxon>
        <taxon>Pseudonaja</taxon>
    </lineage>
</organism>
<dbReference type="Gene3D" id="1.20.1080.10">
    <property type="entry name" value="Glycerol uptake facilitator protein"/>
    <property type="match status" value="1"/>
</dbReference>
<dbReference type="GO" id="GO:0015250">
    <property type="term" value="F:water channel activity"/>
    <property type="evidence" value="ECO:0007669"/>
    <property type="project" value="Ensembl"/>
</dbReference>
<evidence type="ECO:0000256" key="4">
    <source>
        <dbReference type="ARBA" id="ARBA00022692"/>
    </source>
</evidence>
<feature type="transmembrane region" description="Helical" evidence="9">
    <location>
        <begin position="159"/>
        <end position="177"/>
    </location>
</feature>
<evidence type="ECO:0000313" key="11">
    <source>
        <dbReference type="Proteomes" id="UP000472273"/>
    </source>
</evidence>
<evidence type="ECO:0000256" key="6">
    <source>
        <dbReference type="ARBA" id="ARBA00023136"/>
    </source>
</evidence>
<dbReference type="PRINTS" id="PR02018">
    <property type="entry name" value="AQUAPORIN6"/>
</dbReference>
<accession>A0A670YKP3</accession>
<keyword evidence="3 7" id="KW-0813">Transport</keyword>
<reference evidence="10" key="2">
    <citation type="submission" date="2025-09" db="UniProtKB">
        <authorList>
            <consortium name="Ensembl"/>
        </authorList>
    </citation>
    <scope>IDENTIFICATION</scope>
</reference>
<evidence type="ECO:0000256" key="5">
    <source>
        <dbReference type="ARBA" id="ARBA00022989"/>
    </source>
</evidence>
<dbReference type="GO" id="GO:0015112">
    <property type="term" value="F:nitrate transmembrane transporter activity"/>
    <property type="evidence" value="ECO:0007669"/>
    <property type="project" value="TreeGrafter"/>
</dbReference>
<evidence type="ECO:0000313" key="10">
    <source>
        <dbReference type="Ensembl" id="ENSPTXP00000010118.1"/>
    </source>
</evidence>
<keyword evidence="4 7" id="KW-0812">Transmembrane</keyword>
<feature type="transmembrane region" description="Helical" evidence="9">
    <location>
        <begin position="87"/>
        <end position="107"/>
    </location>
</feature>
<dbReference type="CDD" id="cd00333">
    <property type="entry name" value="MIP"/>
    <property type="match status" value="1"/>
</dbReference>
<evidence type="ECO:0000256" key="8">
    <source>
        <dbReference type="SAM" id="MobiDB-lite"/>
    </source>
</evidence>
<evidence type="ECO:0000256" key="3">
    <source>
        <dbReference type="ARBA" id="ARBA00022448"/>
    </source>
</evidence>
<dbReference type="GO" id="GO:0015670">
    <property type="term" value="P:carbon dioxide transport"/>
    <property type="evidence" value="ECO:0007669"/>
    <property type="project" value="TreeGrafter"/>
</dbReference>
<dbReference type="PROSITE" id="PS00221">
    <property type="entry name" value="MIP"/>
    <property type="match status" value="1"/>
</dbReference>
<dbReference type="GeneTree" id="ENSGT00940000161949"/>
<dbReference type="Ensembl" id="ENSPTXT00000010460.1">
    <property type="protein sequence ID" value="ENSPTXP00000010118.1"/>
    <property type="gene ID" value="ENSPTXG00000007165.1"/>
</dbReference>
<keyword evidence="6 9" id="KW-0472">Membrane</keyword>
<comment type="subcellular location">
    <subcellularLocation>
        <location evidence="1">Membrane</location>
        <topology evidence="1">Multi-pass membrane protein</topology>
    </subcellularLocation>
</comment>
<dbReference type="Pfam" id="PF00230">
    <property type="entry name" value="MIP"/>
    <property type="match status" value="1"/>
</dbReference>
<evidence type="ECO:0000256" key="1">
    <source>
        <dbReference type="ARBA" id="ARBA00004141"/>
    </source>
</evidence>
<dbReference type="AlphaFoldDB" id="A0A670YKP3"/>
<keyword evidence="11" id="KW-1185">Reference proteome</keyword>